<keyword evidence="1" id="KW-0812">Transmembrane</keyword>
<protein>
    <submittedName>
        <fullName evidence="2">Uncharacterized protein</fullName>
    </submittedName>
</protein>
<accession>A0A3A1NN05</accession>
<organism evidence="2 3">
    <name type="scientific">Flagellimonas pelagia</name>
    <dbReference type="NCBI Taxonomy" id="2306998"/>
    <lineage>
        <taxon>Bacteria</taxon>
        <taxon>Pseudomonadati</taxon>
        <taxon>Bacteroidota</taxon>
        <taxon>Flavobacteriia</taxon>
        <taxon>Flavobacteriales</taxon>
        <taxon>Flavobacteriaceae</taxon>
        <taxon>Flagellimonas</taxon>
    </lineage>
</organism>
<evidence type="ECO:0000256" key="1">
    <source>
        <dbReference type="SAM" id="Phobius"/>
    </source>
</evidence>
<dbReference type="Proteomes" id="UP000266691">
    <property type="component" value="Unassembled WGS sequence"/>
</dbReference>
<dbReference type="EMBL" id="QXFI01000013">
    <property type="protein sequence ID" value="RIV46084.1"/>
    <property type="molecule type" value="Genomic_DNA"/>
</dbReference>
<feature type="transmembrane region" description="Helical" evidence="1">
    <location>
        <begin position="127"/>
        <end position="146"/>
    </location>
</feature>
<sequence>MVLVISCEGNGYFIKLKHCKAVKWVVDLSFGNVVKMDENFGVKYKDHFKLYVQVKDKVKFESLLHTNEVPFYSDINDQTGPNIDVRYFLLDEDRPLIDKIVKSNGIIASTETILLHDIHDTKKSMKFSFIVILIMALITVIAIIFFG</sequence>
<evidence type="ECO:0000313" key="3">
    <source>
        <dbReference type="Proteomes" id="UP000266691"/>
    </source>
</evidence>
<gene>
    <name evidence="2" type="ORF">D2V05_05855</name>
</gene>
<keyword evidence="1" id="KW-1133">Transmembrane helix</keyword>
<evidence type="ECO:0000313" key="2">
    <source>
        <dbReference type="EMBL" id="RIV46084.1"/>
    </source>
</evidence>
<reference evidence="2 3" key="1">
    <citation type="submission" date="2018-08" db="EMBL/GenBank/DDBJ databases">
        <title>Proposal of Muricauda 72 sp.nov. and Muricauda NH166 sp.nov., isolated from seawater.</title>
        <authorList>
            <person name="Cheng H."/>
            <person name="Wu Y.-H."/>
            <person name="Guo L.-L."/>
            <person name="Xu X.-W."/>
        </authorList>
    </citation>
    <scope>NUCLEOTIDE SEQUENCE [LARGE SCALE GENOMIC DNA]</scope>
    <source>
        <strain evidence="2 3">72</strain>
    </source>
</reference>
<proteinExistence type="predicted"/>
<keyword evidence="1" id="KW-0472">Membrane</keyword>
<name>A0A3A1NN05_9FLAO</name>
<comment type="caution">
    <text evidence="2">The sequence shown here is derived from an EMBL/GenBank/DDBJ whole genome shotgun (WGS) entry which is preliminary data.</text>
</comment>
<dbReference type="AlphaFoldDB" id="A0A3A1NN05"/>